<feature type="compositionally biased region" description="Basic residues" evidence="6">
    <location>
        <begin position="83"/>
        <end position="93"/>
    </location>
</feature>
<dbReference type="PANTHER" id="PTHR31297">
    <property type="entry name" value="GLUCAN ENDO-1,6-BETA-GLUCOSIDASE B"/>
    <property type="match status" value="1"/>
</dbReference>
<dbReference type="GO" id="GO:0071555">
    <property type="term" value="P:cell wall organization"/>
    <property type="evidence" value="ECO:0007669"/>
    <property type="project" value="UniProtKB-KW"/>
</dbReference>
<evidence type="ECO:0000256" key="3">
    <source>
        <dbReference type="ARBA" id="ARBA00023295"/>
    </source>
</evidence>
<dbReference type="GO" id="GO:0004338">
    <property type="term" value="F:glucan exo-1,3-beta-glucosidase activity"/>
    <property type="evidence" value="ECO:0007669"/>
    <property type="project" value="UniProtKB-EC"/>
</dbReference>
<feature type="compositionally biased region" description="Basic residues" evidence="6">
    <location>
        <begin position="1"/>
        <end position="11"/>
    </location>
</feature>
<dbReference type="Proteomes" id="UP001161017">
    <property type="component" value="Unassembled WGS sequence"/>
</dbReference>
<keyword evidence="3 5" id="KW-0326">Glycosidase</keyword>
<dbReference type="PANTHER" id="PTHR31297:SF43">
    <property type="entry name" value="GLUCAN 1,3-BETA-GLUCOSIDASE 3"/>
    <property type="match status" value="1"/>
</dbReference>
<dbReference type="GO" id="GO:0009251">
    <property type="term" value="P:glucan catabolic process"/>
    <property type="evidence" value="ECO:0007669"/>
    <property type="project" value="TreeGrafter"/>
</dbReference>
<dbReference type="GO" id="GO:0009986">
    <property type="term" value="C:cell surface"/>
    <property type="evidence" value="ECO:0007669"/>
    <property type="project" value="TreeGrafter"/>
</dbReference>
<keyword evidence="4" id="KW-0961">Cell wall biogenesis/degradation</keyword>
<dbReference type="InterPro" id="IPR001547">
    <property type="entry name" value="Glyco_hydro_5"/>
</dbReference>
<proteinExistence type="inferred from homology"/>
<evidence type="ECO:0000256" key="4">
    <source>
        <dbReference type="ARBA" id="ARBA00023316"/>
    </source>
</evidence>
<dbReference type="GO" id="GO:0046557">
    <property type="term" value="F:glucan endo-1,6-beta-glucosidase activity"/>
    <property type="evidence" value="ECO:0007669"/>
    <property type="project" value="TreeGrafter"/>
</dbReference>
<evidence type="ECO:0000313" key="8">
    <source>
        <dbReference type="EMBL" id="MDI1486924.1"/>
    </source>
</evidence>
<evidence type="ECO:0000256" key="1">
    <source>
        <dbReference type="ARBA" id="ARBA00005641"/>
    </source>
</evidence>
<dbReference type="InterPro" id="IPR017853">
    <property type="entry name" value="GH"/>
</dbReference>
<evidence type="ECO:0000256" key="5">
    <source>
        <dbReference type="RuleBase" id="RU361153"/>
    </source>
</evidence>
<dbReference type="GO" id="GO:0005576">
    <property type="term" value="C:extracellular region"/>
    <property type="evidence" value="ECO:0007669"/>
    <property type="project" value="TreeGrafter"/>
</dbReference>
<feature type="domain" description="Glycoside hydrolase family 5" evidence="7">
    <location>
        <begin position="111"/>
        <end position="286"/>
    </location>
</feature>
<keyword evidence="9" id="KW-1185">Reference proteome</keyword>
<dbReference type="AlphaFoldDB" id="A0AA43QJR2"/>
<dbReference type="EC" id="3.2.1.58" evidence="8"/>
<sequence>MPMHNPFRRKTTAAASSPSNPSPASSSSSSGLLPPPTTLDLLRYRSHHGVNLGSIFVLEKWLFPGMFEHVQGEGSSELDAVTAKKKKKKKKRRKGEEEGCVRAIGLPATRQRWESHWSNALTNTELDDLITSTKITTIRLPIGHFTLGPRFCADTPFAAVGDVYVNAWGEVLKLCARLWERGVGVLLDLHALPGNANGRDHGGTGDGEPGRFWGSKKYMELGVKCVEFMVQQVADGRVAGCVGVQIINEAPYAGWDQLKMGKWYDKVLEAVRKIDPEVPIYVSDGWDPKRAVQWSRERSRIDTRGNPLVVAMSKYYCFSEADRAKSPEDLIQGLEKWDPVDEARAEGGDVGGKGAVDTIVTEWSCALDEASWRQYQGQNRDEVHRRFGNAECEAWRRATGGAFFWTAKSQYDLGHWNFSPMGSGGLVTAPAHFDLDFSLAGSQCGKASAQMGQKRDEALRSHSNYWDSTSPGTKFEHHRFGQGWDQAAADVMAFFMARGAFARGKDKGHKTGGDTIGLLELWILKRMRQAQQAGPYVWEWEHGFRQGRSACEETLLQ</sequence>
<evidence type="ECO:0000313" key="9">
    <source>
        <dbReference type="Proteomes" id="UP001161017"/>
    </source>
</evidence>
<comment type="caution">
    <text evidence="8">The sequence shown here is derived from an EMBL/GenBank/DDBJ whole genome shotgun (WGS) entry which is preliminary data.</text>
</comment>
<feature type="region of interest" description="Disordered" evidence="6">
    <location>
        <begin position="1"/>
        <end position="33"/>
    </location>
</feature>
<dbReference type="SUPFAM" id="SSF51445">
    <property type="entry name" value="(Trans)glycosidases"/>
    <property type="match status" value="1"/>
</dbReference>
<protein>
    <submittedName>
        <fullName evidence="8">Glucan 1,3-beta-glucosidase 3</fullName>
        <ecNumber evidence="8">3.2.1.58</ecNumber>
    </submittedName>
</protein>
<evidence type="ECO:0000256" key="2">
    <source>
        <dbReference type="ARBA" id="ARBA00022801"/>
    </source>
</evidence>
<feature type="region of interest" description="Disordered" evidence="6">
    <location>
        <begin position="74"/>
        <end position="97"/>
    </location>
</feature>
<dbReference type="InterPro" id="IPR050386">
    <property type="entry name" value="Glycosyl_hydrolase_5"/>
</dbReference>
<gene>
    <name evidence="8" type="primary">EXG3</name>
    <name evidence="8" type="ORF">OHK93_006186</name>
</gene>
<dbReference type="Pfam" id="PF00150">
    <property type="entry name" value="Cellulase"/>
    <property type="match status" value="1"/>
</dbReference>
<accession>A0AA43QJR2</accession>
<evidence type="ECO:0000256" key="6">
    <source>
        <dbReference type="SAM" id="MobiDB-lite"/>
    </source>
</evidence>
<organism evidence="8 9">
    <name type="scientific">Ramalina farinacea</name>
    <dbReference type="NCBI Taxonomy" id="258253"/>
    <lineage>
        <taxon>Eukaryota</taxon>
        <taxon>Fungi</taxon>
        <taxon>Dikarya</taxon>
        <taxon>Ascomycota</taxon>
        <taxon>Pezizomycotina</taxon>
        <taxon>Lecanoromycetes</taxon>
        <taxon>OSLEUM clade</taxon>
        <taxon>Lecanoromycetidae</taxon>
        <taxon>Lecanorales</taxon>
        <taxon>Lecanorineae</taxon>
        <taxon>Ramalinaceae</taxon>
        <taxon>Ramalina</taxon>
    </lineage>
</organism>
<evidence type="ECO:0000259" key="7">
    <source>
        <dbReference type="Pfam" id="PF00150"/>
    </source>
</evidence>
<feature type="compositionally biased region" description="Low complexity" evidence="6">
    <location>
        <begin position="12"/>
        <end position="32"/>
    </location>
</feature>
<dbReference type="Gene3D" id="3.20.20.80">
    <property type="entry name" value="Glycosidases"/>
    <property type="match status" value="1"/>
</dbReference>
<reference evidence="8" key="1">
    <citation type="journal article" date="2023" name="Genome Biol. Evol.">
        <title>First Whole Genome Sequence and Flow Cytometry Genome Size Data for the Lichen-Forming Fungus Ramalina farinacea (Ascomycota).</title>
        <authorList>
            <person name="Llewellyn T."/>
            <person name="Mian S."/>
            <person name="Hill R."/>
            <person name="Leitch I.J."/>
            <person name="Gaya E."/>
        </authorList>
    </citation>
    <scope>NUCLEOTIDE SEQUENCE</scope>
    <source>
        <strain evidence="8">LIQ254RAFAR</strain>
    </source>
</reference>
<name>A0AA43QJR2_9LECA</name>
<comment type="similarity">
    <text evidence="1 5">Belongs to the glycosyl hydrolase 5 (cellulase A) family.</text>
</comment>
<keyword evidence="2 5" id="KW-0378">Hydrolase</keyword>
<dbReference type="EMBL" id="JAPUFD010000004">
    <property type="protein sequence ID" value="MDI1486924.1"/>
    <property type="molecule type" value="Genomic_DNA"/>
</dbReference>